<dbReference type="InterPro" id="IPR004474">
    <property type="entry name" value="LytR_CpsA_psr"/>
</dbReference>
<dbReference type="Proteomes" id="UP001589718">
    <property type="component" value="Unassembled WGS sequence"/>
</dbReference>
<protein>
    <submittedName>
        <fullName evidence="5">LCP family protein</fullName>
    </submittedName>
</protein>
<feature type="domain" description="Cell envelope-related transcriptional attenuator" evidence="4">
    <location>
        <begin position="107"/>
        <end position="261"/>
    </location>
</feature>
<feature type="transmembrane region" description="Helical" evidence="3">
    <location>
        <begin position="35"/>
        <end position="57"/>
    </location>
</feature>
<evidence type="ECO:0000256" key="2">
    <source>
        <dbReference type="SAM" id="MobiDB-lite"/>
    </source>
</evidence>
<evidence type="ECO:0000313" key="5">
    <source>
        <dbReference type="EMBL" id="MFB9519630.1"/>
    </source>
</evidence>
<accession>A0ABV5P8V4</accession>
<sequence>MPKDESTPRAADARGDGNAQGAPSRRARFRGRRTLRLVCAGLALLLGLAGVAGWLAYRKIDGNIRTDEATAAALAEHGVDRPARHPGRARNILLLGSDWREEAGSGRSDTVMLLHLAADRRRAEVLSVPRDLRVDVPSCPRADGSHSRAQNAQFNWAFQFGGAACTIRTLEKLTGIRIDHHLIVDFQGFTRIVDAVGGVEVDLEKPEHDPNVGLDLDAGRHLLKGRTALSYVRARKYVGDGSDLNRISRQQDFVNRLVAKIRGNGTLSNPARLYPVLDAATAALTADSGLDSLGELYEVADSLRALPPGALTFTTFPHHQAQDHWYRLDLEQPEARRVFEAVRKDQPVLAALERARREPPEENPEPEYEPVHDVYE</sequence>
<comment type="caution">
    <text evidence="5">The sequence shown here is derived from an EMBL/GenBank/DDBJ whole genome shotgun (WGS) entry which is preliminary data.</text>
</comment>
<evidence type="ECO:0000256" key="1">
    <source>
        <dbReference type="ARBA" id="ARBA00006068"/>
    </source>
</evidence>
<organism evidence="5 6">
    <name type="scientific">Streptomyces cremeus</name>
    <dbReference type="NCBI Taxonomy" id="66881"/>
    <lineage>
        <taxon>Bacteria</taxon>
        <taxon>Bacillati</taxon>
        <taxon>Actinomycetota</taxon>
        <taxon>Actinomycetes</taxon>
        <taxon>Kitasatosporales</taxon>
        <taxon>Streptomycetaceae</taxon>
        <taxon>Streptomyces</taxon>
    </lineage>
</organism>
<gene>
    <name evidence="5" type="ORF">ACFFTU_06710</name>
</gene>
<feature type="compositionally biased region" description="Basic and acidic residues" evidence="2">
    <location>
        <begin position="1"/>
        <end position="15"/>
    </location>
</feature>
<dbReference type="NCBIfam" id="TIGR00350">
    <property type="entry name" value="lytR_cpsA_psr"/>
    <property type="match status" value="1"/>
</dbReference>
<comment type="similarity">
    <text evidence="1">Belongs to the LytR/CpsA/Psr (LCP) family.</text>
</comment>
<dbReference type="Pfam" id="PF03816">
    <property type="entry name" value="LytR_cpsA_psr"/>
    <property type="match status" value="1"/>
</dbReference>
<evidence type="ECO:0000259" key="4">
    <source>
        <dbReference type="Pfam" id="PF03816"/>
    </source>
</evidence>
<dbReference type="InterPro" id="IPR050922">
    <property type="entry name" value="LytR/CpsA/Psr_CW_biosynth"/>
</dbReference>
<dbReference type="PANTHER" id="PTHR33392:SF6">
    <property type="entry name" value="POLYISOPRENYL-TEICHOIC ACID--PEPTIDOGLYCAN TEICHOIC ACID TRANSFERASE TAGU"/>
    <property type="match status" value="1"/>
</dbReference>
<keyword evidence="3" id="KW-1133">Transmembrane helix</keyword>
<keyword evidence="6" id="KW-1185">Reference proteome</keyword>
<feature type="region of interest" description="Disordered" evidence="2">
    <location>
        <begin position="353"/>
        <end position="376"/>
    </location>
</feature>
<dbReference type="RefSeq" id="WP_345221231.1">
    <property type="nucleotide sequence ID" value="NZ_BAAAXE010000013.1"/>
</dbReference>
<feature type="region of interest" description="Disordered" evidence="2">
    <location>
        <begin position="1"/>
        <end position="26"/>
    </location>
</feature>
<keyword evidence="3" id="KW-0472">Membrane</keyword>
<proteinExistence type="inferred from homology"/>
<evidence type="ECO:0000256" key="3">
    <source>
        <dbReference type="SAM" id="Phobius"/>
    </source>
</evidence>
<keyword evidence="3" id="KW-0812">Transmembrane</keyword>
<dbReference type="EMBL" id="JBHMCR010000004">
    <property type="protein sequence ID" value="MFB9519630.1"/>
    <property type="molecule type" value="Genomic_DNA"/>
</dbReference>
<dbReference type="Gene3D" id="3.40.630.190">
    <property type="entry name" value="LCP protein"/>
    <property type="match status" value="1"/>
</dbReference>
<dbReference type="PANTHER" id="PTHR33392">
    <property type="entry name" value="POLYISOPRENYL-TEICHOIC ACID--PEPTIDOGLYCAN TEICHOIC ACID TRANSFERASE TAGU"/>
    <property type="match status" value="1"/>
</dbReference>
<name>A0ABV5P8V4_STRCM</name>
<evidence type="ECO:0000313" key="6">
    <source>
        <dbReference type="Proteomes" id="UP001589718"/>
    </source>
</evidence>
<reference evidence="5 6" key="1">
    <citation type="submission" date="2024-09" db="EMBL/GenBank/DDBJ databases">
        <authorList>
            <person name="Sun Q."/>
            <person name="Mori K."/>
        </authorList>
    </citation>
    <scope>NUCLEOTIDE SEQUENCE [LARGE SCALE GENOMIC DNA]</scope>
    <source>
        <strain evidence="5 6">JCM 4362</strain>
    </source>
</reference>